<dbReference type="Pfam" id="PF02690">
    <property type="entry name" value="Na_Pi_cotrans"/>
    <property type="match status" value="2"/>
</dbReference>
<dbReference type="PANTHER" id="PTHR10010:SF46">
    <property type="entry name" value="SODIUM-DEPENDENT PHOSPHATE TRANSPORT PROTEIN 2B"/>
    <property type="match status" value="1"/>
</dbReference>
<feature type="transmembrane region" description="Helical" evidence="6">
    <location>
        <begin position="104"/>
        <end position="121"/>
    </location>
</feature>
<evidence type="ECO:0000256" key="2">
    <source>
        <dbReference type="ARBA" id="ARBA00022475"/>
    </source>
</evidence>
<feature type="transmembrane region" description="Helical" evidence="6">
    <location>
        <begin position="168"/>
        <end position="195"/>
    </location>
</feature>
<dbReference type="InterPro" id="IPR004633">
    <property type="entry name" value="NaPi_cotrn-rel/YqeW-like"/>
</dbReference>
<feature type="transmembrane region" description="Helical" evidence="6">
    <location>
        <begin position="49"/>
        <end position="72"/>
    </location>
</feature>
<evidence type="ECO:0000256" key="3">
    <source>
        <dbReference type="ARBA" id="ARBA00022692"/>
    </source>
</evidence>
<feature type="transmembrane region" description="Helical" evidence="6">
    <location>
        <begin position="240"/>
        <end position="260"/>
    </location>
</feature>
<accession>A0ABW0LMY9</accession>
<feature type="transmembrane region" description="Helical" evidence="6">
    <location>
        <begin position="127"/>
        <end position="147"/>
    </location>
</feature>
<organism evidence="7 8">
    <name type="scientific">Lederbergia graminis</name>
    <dbReference type="NCBI Taxonomy" id="735518"/>
    <lineage>
        <taxon>Bacteria</taxon>
        <taxon>Bacillati</taxon>
        <taxon>Bacillota</taxon>
        <taxon>Bacilli</taxon>
        <taxon>Bacillales</taxon>
        <taxon>Bacillaceae</taxon>
        <taxon>Lederbergia</taxon>
    </lineage>
</organism>
<keyword evidence="2" id="KW-1003">Cell membrane</keyword>
<evidence type="ECO:0000256" key="4">
    <source>
        <dbReference type="ARBA" id="ARBA00022989"/>
    </source>
</evidence>
<comment type="subcellular location">
    <subcellularLocation>
        <location evidence="1">Cell membrane</location>
        <topology evidence="1">Multi-pass membrane protein</topology>
    </subcellularLocation>
</comment>
<reference evidence="8" key="1">
    <citation type="journal article" date="2019" name="Int. J. Syst. Evol. Microbiol.">
        <title>The Global Catalogue of Microorganisms (GCM) 10K type strain sequencing project: providing services to taxonomists for standard genome sequencing and annotation.</title>
        <authorList>
            <consortium name="The Broad Institute Genomics Platform"/>
            <consortium name="The Broad Institute Genome Sequencing Center for Infectious Disease"/>
            <person name="Wu L."/>
            <person name="Ma J."/>
        </authorList>
    </citation>
    <scope>NUCLEOTIDE SEQUENCE [LARGE SCALE GENOMIC DNA]</scope>
    <source>
        <strain evidence="8">CGMCC 1.12237</strain>
    </source>
</reference>
<keyword evidence="5 6" id="KW-0472">Membrane</keyword>
<name>A0ABW0LMY9_9BACI</name>
<evidence type="ECO:0000256" key="6">
    <source>
        <dbReference type="SAM" id="Phobius"/>
    </source>
</evidence>
<feature type="transmembrane region" description="Helical" evidence="6">
    <location>
        <begin position="207"/>
        <end position="228"/>
    </location>
</feature>
<sequence>MLYIFFAIILAFCFLLGMTWLRIGLFNLSGTKMKEMLQRVTTTPINGTIAGIIMTVILQSSSAVTVITVGLVSARILTFPQTIGIILGTNIGTTITLQFFTFDITNYIIPFFLIGIFLQFFNKFRSYSFIFLGIGIIFTAMNGFVWISEPFAQIEYIQQFLGLMSKHLLLAFLVGTVLTAIVQSSTVMTGIAMSFLMTGTITLESSIAIMIGANIGTCATALLAAIGAGREASLTAFAHLWLNIGGAVIFIPFVSFLAYISSWVAQSPATQLAHASVIYNVLCSLLVLPFAEQFGRLIIKFHGRR</sequence>
<evidence type="ECO:0000256" key="5">
    <source>
        <dbReference type="ARBA" id="ARBA00023136"/>
    </source>
</evidence>
<keyword evidence="4 6" id="KW-1133">Transmembrane helix</keyword>
<evidence type="ECO:0000313" key="7">
    <source>
        <dbReference type="EMBL" id="MFC5466645.1"/>
    </source>
</evidence>
<feature type="transmembrane region" description="Helical" evidence="6">
    <location>
        <begin position="272"/>
        <end position="291"/>
    </location>
</feature>
<keyword evidence="3 6" id="KW-0812">Transmembrane</keyword>
<evidence type="ECO:0000313" key="8">
    <source>
        <dbReference type="Proteomes" id="UP001596147"/>
    </source>
</evidence>
<feature type="transmembrane region" description="Helical" evidence="6">
    <location>
        <begin position="78"/>
        <end position="97"/>
    </location>
</feature>
<dbReference type="NCBIfam" id="NF037997">
    <property type="entry name" value="Na_Pi_symport"/>
    <property type="match status" value="1"/>
</dbReference>
<dbReference type="EMBL" id="JBHSMC010000029">
    <property type="protein sequence ID" value="MFC5466645.1"/>
    <property type="molecule type" value="Genomic_DNA"/>
</dbReference>
<protein>
    <submittedName>
        <fullName evidence="7">Na/Pi symporter</fullName>
    </submittedName>
</protein>
<dbReference type="Proteomes" id="UP001596147">
    <property type="component" value="Unassembled WGS sequence"/>
</dbReference>
<evidence type="ECO:0000256" key="1">
    <source>
        <dbReference type="ARBA" id="ARBA00004651"/>
    </source>
</evidence>
<dbReference type="InterPro" id="IPR003841">
    <property type="entry name" value="Na/Pi_transpt"/>
</dbReference>
<dbReference type="PANTHER" id="PTHR10010">
    <property type="entry name" value="SOLUTE CARRIER FAMILY 34 SODIUM PHOSPHATE , MEMBER 2-RELATED"/>
    <property type="match status" value="1"/>
</dbReference>
<proteinExistence type="predicted"/>
<comment type="caution">
    <text evidence="7">The sequence shown here is derived from an EMBL/GenBank/DDBJ whole genome shotgun (WGS) entry which is preliminary data.</text>
</comment>
<dbReference type="NCBIfam" id="TIGR00704">
    <property type="entry name" value="NaPi_cotrn_rel"/>
    <property type="match status" value="1"/>
</dbReference>
<feature type="transmembrane region" description="Helical" evidence="6">
    <location>
        <begin position="6"/>
        <end position="28"/>
    </location>
</feature>
<keyword evidence="8" id="KW-1185">Reference proteome</keyword>
<gene>
    <name evidence="7" type="ORF">ACFPM4_18125</name>
</gene>
<dbReference type="RefSeq" id="WP_382354950.1">
    <property type="nucleotide sequence ID" value="NZ_JBHSMC010000029.1"/>
</dbReference>